<protein>
    <recommendedName>
        <fullName evidence="13">EGF-like domain-containing protein</fullName>
    </recommendedName>
</protein>
<feature type="non-terminal residue" evidence="11">
    <location>
        <position position="1"/>
    </location>
</feature>
<dbReference type="PROSITE" id="PS01186">
    <property type="entry name" value="EGF_2"/>
    <property type="match status" value="1"/>
</dbReference>
<reference evidence="12" key="1">
    <citation type="submission" date="2022-10" db="EMBL/GenBank/DDBJ databases">
        <title>Genome assembly of Pristionchus species.</title>
        <authorList>
            <person name="Yoshida K."/>
            <person name="Sommer R.J."/>
        </authorList>
    </citation>
    <scope>NUCLEOTIDE SEQUENCE [LARGE SCALE GENOMIC DNA]</scope>
    <source>
        <strain evidence="12">RS5460</strain>
    </source>
</reference>
<evidence type="ECO:0000259" key="10">
    <source>
        <dbReference type="PROSITE" id="PS50258"/>
    </source>
</evidence>
<dbReference type="PROSITE" id="PS50258">
    <property type="entry name" value="LNR"/>
    <property type="match status" value="1"/>
</dbReference>
<dbReference type="InterPro" id="IPR035993">
    <property type="entry name" value="Notch-like_dom_sf"/>
</dbReference>
<gene>
    <name evidence="11" type="ORF">PMAYCL1PPCAC_17674</name>
</gene>
<dbReference type="InterPro" id="IPR000800">
    <property type="entry name" value="Notch_dom"/>
</dbReference>
<dbReference type="PROSITE" id="PS50026">
    <property type="entry name" value="EGF_3"/>
    <property type="match status" value="1"/>
</dbReference>
<feature type="domain" description="EGF-like" evidence="9">
    <location>
        <begin position="21"/>
        <end position="64"/>
    </location>
</feature>
<dbReference type="SUPFAM" id="SSF90193">
    <property type="entry name" value="Notch domain"/>
    <property type="match status" value="2"/>
</dbReference>
<keyword evidence="4" id="KW-0472">Membrane</keyword>
<accession>A0AAN5CN56</accession>
<dbReference type="Proteomes" id="UP001328107">
    <property type="component" value="Unassembled WGS sequence"/>
</dbReference>
<dbReference type="PROSITE" id="PS00022">
    <property type="entry name" value="EGF_1"/>
    <property type="match status" value="1"/>
</dbReference>
<feature type="non-terminal residue" evidence="11">
    <location>
        <position position="183"/>
    </location>
</feature>
<evidence type="ECO:0000256" key="6">
    <source>
        <dbReference type="ARBA" id="ARBA00023180"/>
    </source>
</evidence>
<dbReference type="Pfam" id="PF00066">
    <property type="entry name" value="Notch"/>
    <property type="match status" value="2"/>
</dbReference>
<keyword evidence="5 8" id="KW-1015">Disulfide bond</keyword>
<name>A0AAN5CN56_9BILA</name>
<evidence type="ECO:0000256" key="7">
    <source>
        <dbReference type="ARBA" id="ARBA00046288"/>
    </source>
</evidence>
<dbReference type="AlphaFoldDB" id="A0AAN5CN56"/>
<dbReference type="GO" id="GO:0012505">
    <property type="term" value="C:endomembrane system"/>
    <property type="evidence" value="ECO:0007669"/>
    <property type="project" value="UniProtKB-SubCell"/>
</dbReference>
<dbReference type="InterPro" id="IPR000742">
    <property type="entry name" value="EGF"/>
</dbReference>
<sequence length="183" mass="20212">FLLPSSNRYLFIPDGTRYSLNAGHCESFSCGEGEGRGRCIDESLGGRPAHFCVCSHPFTGSFCDDTVPLFNPSLSPYAKCPSPLHCSSVYGNGECNQECNSPECLYDGYECLQQPVCPKYCRELASNGICDDLCKGEECRFDGGDCFSDQDTLPGQLLLRFDITAQAFMKVSDIFLFQLSHFL</sequence>
<organism evidence="11 12">
    <name type="scientific">Pristionchus mayeri</name>
    <dbReference type="NCBI Taxonomy" id="1317129"/>
    <lineage>
        <taxon>Eukaryota</taxon>
        <taxon>Metazoa</taxon>
        <taxon>Ecdysozoa</taxon>
        <taxon>Nematoda</taxon>
        <taxon>Chromadorea</taxon>
        <taxon>Rhabditida</taxon>
        <taxon>Rhabditina</taxon>
        <taxon>Diplogasteromorpha</taxon>
        <taxon>Diplogasteroidea</taxon>
        <taxon>Neodiplogasteridae</taxon>
        <taxon>Pristionchus</taxon>
    </lineage>
</organism>
<evidence type="ECO:0008006" key="13">
    <source>
        <dbReference type="Google" id="ProtNLM"/>
    </source>
</evidence>
<keyword evidence="2" id="KW-0677">Repeat</keyword>
<keyword evidence="1" id="KW-0812">Transmembrane</keyword>
<evidence type="ECO:0000313" key="12">
    <source>
        <dbReference type="Proteomes" id="UP001328107"/>
    </source>
</evidence>
<comment type="subcellular location">
    <subcellularLocation>
        <location evidence="7">Endomembrane system</location>
        <topology evidence="7">Single-pass type I membrane protein</topology>
    </subcellularLocation>
</comment>
<evidence type="ECO:0000256" key="8">
    <source>
        <dbReference type="PROSITE-ProRule" id="PRU00076"/>
    </source>
</evidence>
<comment type="caution">
    <text evidence="11">The sequence shown here is derived from an EMBL/GenBank/DDBJ whole genome shotgun (WGS) entry which is preliminary data.</text>
</comment>
<evidence type="ECO:0000313" key="11">
    <source>
        <dbReference type="EMBL" id="GMR47479.1"/>
    </source>
</evidence>
<proteinExistence type="predicted"/>
<evidence type="ECO:0000256" key="1">
    <source>
        <dbReference type="ARBA" id="ARBA00022692"/>
    </source>
</evidence>
<dbReference type="Gene3D" id="4.10.470.20">
    <property type="match status" value="2"/>
</dbReference>
<feature type="disulfide bond" evidence="8">
    <location>
        <begin position="54"/>
        <end position="63"/>
    </location>
</feature>
<dbReference type="EMBL" id="BTRK01000004">
    <property type="protein sequence ID" value="GMR47479.1"/>
    <property type="molecule type" value="Genomic_DNA"/>
</dbReference>
<keyword evidence="3" id="KW-1133">Transmembrane helix</keyword>
<keyword evidence="6" id="KW-0325">Glycoprotein</keyword>
<evidence type="ECO:0000259" key="9">
    <source>
        <dbReference type="PROSITE" id="PS50026"/>
    </source>
</evidence>
<evidence type="ECO:0000256" key="3">
    <source>
        <dbReference type="ARBA" id="ARBA00022989"/>
    </source>
</evidence>
<evidence type="ECO:0000256" key="5">
    <source>
        <dbReference type="ARBA" id="ARBA00023157"/>
    </source>
</evidence>
<evidence type="ECO:0000256" key="4">
    <source>
        <dbReference type="ARBA" id="ARBA00023136"/>
    </source>
</evidence>
<comment type="caution">
    <text evidence="8">Lacks conserved residue(s) required for the propagation of feature annotation.</text>
</comment>
<dbReference type="SMART" id="SM00004">
    <property type="entry name" value="NL"/>
    <property type="match status" value="2"/>
</dbReference>
<keyword evidence="8" id="KW-0245">EGF-like domain</keyword>
<evidence type="ECO:0000256" key="2">
    <source>
        <dbReference type="ARBA" id="ARBA00022737"/>
    </source>
</evidence>
<keyword evidence="12" id="KW-1185">Reference proteome</keyword>
<feature type="domain" description="LNR" evidence="10">
    <location>
        <begin position="80"/>
        <end position="121"/>
    </location>
</feature>